<dbReference type="InterPro" id="IPR050389">
    <property type="entry name" value="LysR-type_TF"/>
</dbReference>
<evidence type="ECO:0000313" key="7">
    <source>
        <dbReference type="Proteomes" id="UP001524460"/>
    </source>
</evidence>
<dbReference type="Gene3D" id="3.40.190.10">
    <property type="entry name" value="Periplasmic binding protein-like II"/>
    <property type="match status" value="2"/>
</dbReference>
<comment type="caution">
    <text evidence="6">The sequence shown here is derived from an EMBL/GenBank/DDBJ whole genome shotgun (WGS) entry which is preliminary data.</text>
</comment>
<organism evidence="6 7">
    <name type="scientific">Photobacterium pectinilyticum</name>
    <dbReference type="NCBI Taxonomy" id="2906793"/>
    <lineage>
        <taxon>Bacteria</taxon>
        <taxon>Pseudomonadati</taxon>
        <taxon>Pseudomonadota</taxon>
        <taxon>Gammaproteobacteria</taxon>
        <taxon>Vibrionales</taxon>
        <taxon>Vibrionaceae</taxon>
        <taxon>Photobacterium</taxon>
    </lineage>
</organism>
<dbReference type="Proteomes" id="UP001524460">
    <property type="component" value="Unassembled WGS sequence"/>
</dbReference>
<dbReference type="Gene3D" id="1.10.10.10">
    <property type="entry name" value="Winged helix-like DNA-binding domain superfamily/Winged helix DNA-binding domain"/>
    <property type="match status" value="1"/>
</dbReference>
<dbReference type="SUPFAM" id="SSF53850">
    <property type="entry name" value="Periplasmic binding protein-like II"/>
    <property type="match status" value="1"/>
</dbReference>
<dbReference type="Pfam" id="PF00126">
    <property type="entry name" value="HTH_1"/>
    <property type="match status" value="1"/>
</dbReference>
<dbReference type="Pfam" id="PF03466">
    <property type="entry name" value="LysR_substrate"/>
    <property type="match status" value="1"/>
</dbReference>
<sequence length="277" mass="30923">MDLNLLSTFIAVYKNGSITLASEQLELSQPAVSAAIRRLEKIVGKPLFVREGRGISPTGAAVALANKIESPLSVLETIETQKNTIKVYCHEALMHIVASTPDIIFMESPLSEEQIFDDLMTQKVDLAIDVITTKQHAYITEDCCLETPVCVSRVNHPRLQGDLTLEEFYNEKHVALKLKRADLDTLNFLSKVPVKPRDVAIETSSISSMLVLVANSDYLGASSASVADKLAPLLGLKVHKFPFELEDIAFKMVYHRRYIDDPLHKTIREQLKKHLNI</sequence>
<keyword evidence="2" id="KW-0805">Transcription regulation</keyword>
<dbReference type="PROSITE" id="PS50931">
    <property type="entry name" value="HTH_LYSR"/>
    <property type="match status" value="1"/>
</dbReference>
<proteinExistence type="inferred from homology"/>
<dbReference type="EMBL" id="JANEYT010000116">
    <property type="protein sequence ID" value="MCQ1061151.1"/>
    <property type="molecule type" value="Genomic_DNA"/>
</dbReference>
<accession>A0ABT1NBT9</accession>
<dbReference type="SUPFAM" id="SSF46785">
    <property type="entry name" value="Winged helix' DNA-binding domain"/>
    <property type="match status" value="1"/>
</dbReference>
<protein>
    <submittedName>
        <fullName evidence="6">LysR family transcriptional regulator</fullName>
    </submittedName>
</protein>
<evidence type="ECO:0000259" key="5">
    <source>
        <dbReference type="PROSITE" id="PS50931"/>
    </source>
</evidence>
<evidence type="ECO:0000256" key="4">
    <source>
        <dbReference type="ARBA" id="ARBA00023163"/>
    </source>
</evidence>
<dbReference type="InterPro" id="IPR036388">
    <property type="entry name" value="WH-like_DNA-bd_sf"/>
</dbReference>
<evidence type="ECO:0000256" key="2">
    <source>
        <dbReference type="ARBA" id="ARBA00023015"/>
    </source>
</evidence>
<comment type="similarity">
    <text evidence="1">Belongs to the LysR transcriptional regulatory family.</text>
</comment>
<reference evidence="6 7" key="1">
    <citation type="submission" date="2022-07" db="EMBL/GenBank/DDBJ databases">
        <title>Photobacterium pectinilyticum sp. nov., a marine bacterium isolated from surface seawater of Qingdao offshore.</title>
        <authorList>
            <person name="Wang X."/>
        </authorList>
    </citation>
    <scope>NUCLEOTIDE SEQUENCE [LARGE SCALE GENOMIC DNA]</scope>
    <source>
        <strain evidence="6 7">ZSDE20</strain>
    </source>
</reference>
<dbReference type="PANTHER" id="PTHR30118:SF6">
    <property type="entry name" value="HTH-TYPE TRANSCRIPTIONAL REGULATOR LEUO"/>
    <property type="match status" value="1"/>
</dbReference>
<dbReference type="PRINTS" id="PR00039">
    <property type="entry name" value="HTHLYSR"/>
</dbReference>
<evidence type="ECO:0000256" key="3">
    <source>
        <dbReference type="ARBA" id="ARBA00023125"/>
    </source>
</evidence>
<name>A0ABT1NBT9_9GAMM</name>
<keyword evidence="4" id="KW-0804">Transcription</keyword>
<keyword evidence="7" id="KW-1185">Reference proteome</keyword>
<evidence type="ECO:0000256" key="1">
    <source>
        <dbReference type="ARBA" id="ARBA00009437"/>
    </source>
</evidence>
<feature type="domain" description="HTH lysR-type" evidence="5">
    <location>
        <begin position="1"/>
        <end position="58"/>
    </location>
</feature>
<gene>
    <name evidence="6" type="ORF">NHN17_24220</name>
</gene>
<dbReference type="RefSeq" id="WP_255045250.1">
    <property type="nucleotide sequence ID" value="NZ_JANEYT010000116.1"/>
</dbReference>
<dbReference type="InterPro" id="IPR036390">
    <property type="entry name" value="WH_DNA-bd_sf"/>
</dbReference>
<evidence type="ECO:0000313" key="6">
    <source>
        <dbReference type="EMBL" id="MCQ1061151.1"/>
    </source>
</evidence>
<dbReference type="InterPro" id="IPR005119">
    <property type="entry name" value="LysR_subst-bd"/>
</dbReference>
<keyword evidence="3" id="KW-0238">DNA-binding</keyword>
<dbReference type="InterPro" id="IPR000847">
    <property type="entry name" value="LysR_HTH_N"/>
</dbReference>
<dbReference type="PANTHER" id="PTHR30118">
    <property type="entry name" value="HTH-TYPE TRANSCRIPTIONAL REGULATOR LEUO-RELATED"/>
    <property type="match status" value="1"/>
</dbReference>